<organism evidence="8 9">
    <name type="scientific">Thermocoleostomius sinensis A174</name>
    <dbReference type="NCBI Taxonomy" id="2016057"/>
    <lineage>
        <taxon>Bacteria</taxon>
        <taxon>Bacillati</taxon>
        <taxon>Cyanobacteriota</taxon>
        <taxon>Cyanophyceae</taxon>
        <taxon>Oculatellales</taxon>
        <taxon>Oculatellaceae</taxon>
        <taxon>Thermocoleostomius</taxon>
    </lineage>
</organism>
<dbReference type="RefSeq" id="WP_268612945.1">
    <property type="nucleotide sequence ID" value="NZ_CP113797.1"/>
</dbReference>
<dbReference type="CDD" id="cd13127">
    <property type="entry name" value="MATE_tuaB_like"/>
    <property type="match status" value="1"/>
</dbReference>
<dbReference type="Proteomes" id="UP001163152">
    <property type="component" value="Chromosome"/>
</dbReference>
<reference evidence="8" key="1">
    <citation type="submission" date="2022-12" db="EMBL/GenBank/DDBJ databases">
        <title>Polyphasic identification of a Novel Hot-Spring Cyanobacterium Ocullathermofonsia sinensis gen nov. sp. nov. and Genomic Insights on its Adaptations to the Thermal Habitat.</title>
        <authorList>
            <person name="Daroch M."/>
            <person name="Tang J."/>
            <person name="Jiang Y."/>
        </authorList>
    </citation>
    <scope>NUCLEOTIDE SEQUENCE</scope>
    <source>
        <strain evidence="8">PKUAC-SCTA174</strain>
    </source>
</reference>
<gene>
    <name evidence="8" type="ORF">OXH18_11615</name>
</gene>
<evidence type="ECO:0000256" key="1">
    <source>
        <dbReference type="ARBA" id="ARBA00004651"/>
    </source>
</evidence>
<keyword evidence="6 7" id="KW-0472">Membrane</keyword>
<evidence type="ECO:0000256" key="4">
    <source>
        <dbReference type="ARBA" id="ARBA00022692"/>
    </source>
</evidence>
<accession>A0A9E8ZFT4</accession>
<dbReference type="EMBL" id="CP113797">
    <property type="protein sequence ID" value="WAL62605.1"/>
    <property type="molecule type" value="Genomic_DNA"/>
</dbReference>
<evidence type="ECO:0000256" key="2">
    <source>
        <dbReference type="ARBA" id="ARBA00007430"/>
    </source>
</evidence>
<feature type="transmembrane region" description="Helical" evidence="7">
    <location>
        <begin position="122"/>
        <end position="141"/>
    </location>
</feature>
<keyword evidence="4 7" id="KW-0812">Transmembrane</keyword>
<dbReference type="Pfam" id="PF13440">
    <property type="entry name" value="Polysacc_synt_3"/>
    <property type="match status" value="1"/>
</dbReference>
<dbReference type="PANTHER" id="PTHR30250">
    <property type="entry name" value="PST FAMILY PREDICTED COLANIC ACID TRANSPORTER"/>
    <property type="match status" value="1"/>
</dbReference>
<dbReference type="AlphaFoldDB" id="A0A9E8ZFT4"/>
<feature type="transmembrane region" description="Helical" evidence="7">
    <location>
        <begin position="301"/>
        <end position="322"/>
    </location>
</feature>
<feature type="transmembrane region" description="Helical" evidence="7">
    <location>
        <begin position="389"/>
        <end position="414"/>
    </location>
</feature>
<dbReference type="PANTHER" id="PTHR30250:SF10">
    <property type="entry name" value="LIPOPOLYSACCHARIDE BIOSYNTHESIS PROTEIN WZXC"/>
    <property type="match status" value="1"/>
</dbReference>
<keyword evidence="9" id="KW-1185">Reference proteome</keyword>
<feature type="transmembrane region" description="Helical" evidence="7">
    <location>
        <begin position="153"/>
        <end position="175"/>
    </location>
</feature>
<name>A0A9E8ZFT4_9CYAN</name>
<evidence type="ECO:0000313" key="8">
    <source>
        <dbReference type="EMBL" id="WAL62605.1"/>
    </source>
</evidence>
<comment type="subcellular location">
    <subcellularLocation>
        <location evidence="1">Cell membrane</location>
        <topology evidence="1">Multi-pass membrane protein</topology>
    </subcellularLocation>
</comment>
<feature type="transmembrane region" description="Helical" evidence="7">
    <location>
        <begin position="262"/>
        <end position="280"/>
    </location>
</feature>
<evidence type="ECO:0000256" key="5">
    <source>
        <dbReference type="ARBA" id="ARBA00022989"/>
    </source>
</evidence>
<dbReference type="InterPro" id="IPR050833">
    <property type="entry name" value="Poly_Biosynth_Transport"/>
</dbReference>
<dbReference type="KEGG" id="tsin:OXH18_11615"/>
<evidence type="ECO:0000256" key="3">
    <source>
        <dbReference type="ARBA" id="ARBA00022475"/>
    </source>
</evidence>
<keyword evidence="3" id="KW-1003">Cell membrane</keyword>
<proteinExistence type="inferred from homology"/>
<feature type="transmembrane region" description="Helical" evidence="7">
    <location>
        <begin position="91"/>
        <end position="110"/>
    </location>
</feature>
<sequence>MTLTQTLKRLSSNQFARNVGWLGGAELVQRVFRLATTVTLARVFTPEDYGMVSAIYTTFEFGNVLCLRGGIGAKVVQASDSELAIITNTSYWLNWLLCGAIALIQCALAYPIAQFYGSSELFLPICVLALSYLILPVFLVQSSLVERENRLHVRAWGSAAQTIVSNLIMVVLAALGWGVWAVVWAIVCSYPVWIFITYRNHDWRPRQDFNLNQWQDILRFGSQMLGVELLNRIRFNIDYLLVAHFLGLEVLGLYFFAFNAGLGISLSVIGSLTLAWYPHFCQVRTDLNQLKQRYFGSFKTILTIVVPIVLLQTSLAPLYVPIVFGPQWTSAIPILILICFSAIPIALSRANSQLLQTLDQIVIDLRWNVIFTVFFAVCIYFAVSGGITWVGITVLLTQAICVPFFTIWVIHYVFGWRS</sequence>
<feature type="transmembrane region" description="Helical" evidence="7">
    <location>
        <begin position="181"/>
        <end position="198"/>
    </location>
</feature>
<comment type="similarity">
    <text evidence="2">Belongs to the polysaccharide synthase family.</text>
</comment>
<feature type="transmembrane region" description="Helical" evidence="7">
    <location>
        <begin position="328"/>
        <end position="347"/>
    </location>
</feature>
<dbReference type="GO" id="GO:0005886">
    <property type="term" value="C:plasma membrane"/>
    <property type="evidence" value="ECO:0007669"/>
    <property type="project" value="UniProtKB-SubCell"/>
</dbReference>
<feature type="transmembrane region" description="Helical" evidence="7">
    <location>
        <begin position="239"/>
        <end position="256"/>
    </location>
</feature>
<evidence type="ECO:0000256" key="7">
    <source>
        <dbReference type="SAM" id="Phobius"/>
    </source>
</evidence>
<evidence type="ECO:0000313" key="9">
    <source>
        <dbReference type="Proteomes" id="UP001163152"/>
    </source>
</evidence>
<keyword evidence="5 7" id="KW-1133">Transmembrane helix</keyword>
<evidence type="ECO:0000256" key="6">
    <source>
        <dbReference type="ARBA" id="ARBA00023136"/>
    </source>
</evidence>
<protein>
    <submittedName>
        <fullName evidence="8">Lipopolysaccharide biosynthesis protein</fullName>
    </submittedName>
</protein>
<feature type="transmembrane region" description="Helical" evidence="7">
    <location>
        <begin position="367"/>
        <end position="383"/>
    </location>
</feature>